<proteinExistence type="predicted"/>
<reference evidence="1" key="1">
    <citation type="submission" date="2022-10" db="EMBL/GenBank/DDBJ databases">
        <title>Culturing micro-colonial fungi from biological soil crusts in the Mojave desert and describing Neophaeococcomyces mojavensis, and introducing the new genera and species Taxawa tesnikishii.</title>
        <authorList>
            <person name="Kurbessoian T."/>
            <person name="Stajich J.E."/>
        </authorList>
    </citation>
    <scope>NUCLEOTIDE SEQUENCE</scope>
    <source>
        <strain evidence="1">JES_112</strain>
    </source>
</reference>
<organism evidence="1 2">
    <name type="scientific">Neophaeococcomyces mojaviensis</name>
    <dbReference type="NCBI Taxonomy" id="3383035"/>
    <lineage>
        <taxon>Eukaryota</taxon>
        <taxon>Fungi</taxon>
        <taxon>Dikarya</taxon>
        <taxon>Ascomycota</taxon>
        <taxon>Pezizomycotina</taxon>
        <taxon>Eurotiomycetes</taxon>
        <taxon>Chaetothyriomycetidae</taxon>
        <taxon>Chaetothyriales</taxon>
        <taxon>Chaetothyriales incertae sedis</taxon>
        <taxon>Neophaeococcomyces</taxon>
    </lineage>
</organism>
<dbReference type="EMBL" id="JAPDRQ010000109">
    <property type="protein sequence ID" value="KAJ9654925.1"/>
    <property type="molecule type" value="Genomic_DNA"/>
</dbReference>
<name>A0ACC3A3Y5_9EURO</name>
<comment type="caution">
    <text evidence="1">The sequence shown here is derived from an EMBL/GenBank/DDBJ whole genome shotgun (WGS) entry which is preliminary data.</text>
</comment>
<gene>
    <name evidence="1" type="ORF">H2198_006107</name>
</gene>
<dbReference type="Proteomes" id="UP001172386">
    <property type="component" value="Unassembled WGS sequence"/>
</dbReference>
<accession>A0ACC3A3Y5</accession>
<sequence>MSDPLEPVPSWAYEDQPEEEISQTGFQRTYKIPLADINCLKQNLLKAQSAIASATSIIQKCELDPWYWDGAQDSQSQNHGHQPPDQQKVSFMEKDIVSVRDGVNQANNALQTAGALVQKSGFGPNQNKGFHLNN</sequence>
<protein>
    <submittedName>
        <fullName evidence="1">Uncharacterized protein</fullName>
    </submittedName>
</protein>
<evidence type="ECO:0000313" key="2">
    <source>
        <dbReference type="Proteomes" id="UP001172386"/>
    </source>
</evidence>
<keyword evidence="2" id="KW-1185">Reference proteome</keyword>
<evidence type="ECO:0000313" key="1">
    <source>
        <dbReference type="EMBL" id="KAJ9654925.1"/>
    </source>
</evidence>